<feature type="domain" description="Galactose-1-phosphate uridyl transferase N-terminal" evidence="10">
    <location>
        <begin position="23"/>
        <end position="194"/>
    </location>
</feature>
<evidence type="ECO:0000259" key="10">
    <source>
        <dbReference type="Pfam" id="PF01087"/>
    </source>
</evidence>
<comment type="cofactor">
    <cofactor evidence="9">
        <name>Zn(2+)</name>
        <dbReference type="ChEBI" id="CHEBI:29105"/>
    </cofactor>
    <text evidence="9">Binds 1 zinc ion per subunit.</text>
</comment>
<feature type="binding site" evidence="9">
    <location>
        <position position="131"/>
    </location>
    <ligand>
        <name>Zn(2+)</name>
        <dbReference type="ChEBI" id="CHEBI:29105"/>
    </ligand>
</feature>
<evidence type="ECO:0000256" key="9">
    <source>
        <dbReference type="PIRSR" id="PIRSR000808-3"/>
    </source>
</evidence>
<dbReference type="GO" id="GO:0008270">
    <property type="term" value="F:zinc ion binding"/>
    <property type="evidence" value="ECO:0007669"/>
    <property type="project" value="InterPro"/>
</dbReference>
<gene>
    <name evidence="12" type="primary">galT</name>
    <name evidence="12" type="ORF">COT77_01460</name>
</gene>
<organism evidence="12 13">
    <name type="scientific">Candidatus Berkelbacteria bacterium CG10_big_fil_rev_8_21_14_0_10_41_12</name>
    <dbReference type="NCBI Taxonomy" id="1974513"/>
    <lineage>
        <taxon>Bacteria</taxon>
        <taxon>Candidatus Berkelbacteria</taxon>
    </lineage>
</organism>
<feature type="domain" description="Galactose-1-phosphate uridyl transferase C-terminal" evidence="11">
    <location>
        <begin position="213"/>
        <end position="316"/>
    </location>
</feature>
<evidence type="ECO:0000259" key="11">
    <source>
        <dbReference type="Pfam" id="PF02744"/>
    </source>
</evidence>
<dbReference type="EC" id="2.7.7.12" evidence="7"/>
<evidence type="ECO:0000256" key="5">
    <source>
        <dbReference type="ARBA" id="ARBA00022833"/>
    </source>
</evidence>
<dbReference type="InterPro" id="IPR053177">
    <property type="entry name" value="ADP-glucose_phosphorylase"/>
</dbReference>
<evidence type="ECO:0000313" key="13">
    <source>
        <dbReference type="Proteomes" id="UP000228596"/>
    </source>
</evidence>
<dbReference type="InterPro" id="IPR005850">
    <property type="entry name" value="GalP_Utransf_C"/>
</dbReference>
<dbReference type="SUPFAM" id="SSF54197">
    <property type="entry name" value="HIT-like"/>
    <property type="match status" value="2"/>
</dbReference>
<keyword evidence="3 12" id="KW-0548">Nucleotidyltransferase</keyword>
<name>A0A2M6WXB6_9BACT</name>
<dbReference type="Pfam" id="PF02744">
    <property type="entry name" value="GalP_UDP_tr_C"/>
    <property type="match status" value="1"/>
</dbReference>
<keyword evidence="2 12" id="KW-0808">Transferase</keyword>
<sequence>MSYYFEVKFRYRVIFEQEGGRLPQLRQSIITGDWVVFAPERAKRPSDYVWKAHQKQEKGDGCPFCIESKTSSYPERVRTLDKETTYTVPNKFPAFIEDPRMCDPKRYKIEDEFYSMRSSLGGHDVVVVRDHDQDLPRFTEAIWDDILETFTDQYKHFKDMCNVEYVMPIYNHGPEAAASIDHPHAQIFSSIIIPNIVAREISYTKQRHDDRKECSFCELIEHEKEQNLRIIFENDDFVAFTFYAARFPFEIWILPKKHQSHFTDMKGNDRGNLVKICRQIFNRLDVVLNDPPLNFFIHSAPVKERPMVSYHWHMEVAPRLTNYGGYEMGSGVIIDIINPESAADYLRMGQKVKNSAKQT</sequence>
<comment type="caution">
    <text evidence="12">The sequence shown here is derived from an EMBL/GenBank/DDBJ whole genome shotgun (WGS) entry which is preliminary data.</text>
</comment>
<dbReference type="GO" id="GO:0006012">
    <property type="term" value="P:galactose metabolic process"/>
    <property type="evidence" value="ECO:0007669"/>
    <property type="project" value="UniProtKB-UniRule"/>
</dbReference>
<dbReference type="UniPathway" id="UPA00214"/>
<dbReference type="Pfam" id="PF01087">
    <property type="entry name" value="GalP_UDP_transf"/>
    <property type="match status" value="1"/>
</dbReference>
<feature type="active site" description="Tele-UMP-histidine intermediate" evidence="8">
    <location>
        <position position="184"/>
    </location>
</feature>
<evidence type="ECO:0000256" key="8">
    <source>
        <dbReference type="PIRSR" id="PIRSR000808-1"/>
    </source>
</evidence>
<accession>A0A2M6WXB6</accession>
<evidence type="ECO:0000256" key="6">
    <source>
        <dbReference type="ARBA" id="ARBA00023277"/>
    </source>
</evidence>
<dbReference type="InterPro" id="IPR036265">
    <property type="entry name" value="HIT-like_sf"/>
</dbReference>
<dbReference type="PANTHER" id="PTHR42763">
    <property type="entry name" value="ADP-GLUCOSE PHOSPHORYLASE"/>
    <property type="match status" value="1"/>
</dbReference>
<dbReference type="InterPro" id="IPR005849">
    <property type="entry name" value="GalP_Utransf_N"/>
</dbReference>
<proteinExistence type="inferred from homology"/>
<dbReference type="PANTHER" id="PTHR42763:SF2">
    <property type="entry name" value="ADP-GLUCOSE PHOSPHORYLASE"/>
    <property type="match status" value="1"/>
</dbReference>
<evidence type="ECO:0000256" key="2">
    <source>
        <dbReference type="ARBA" id="ARBA00022679"/>
    </source>
</evidence>
<evidence type="ECO:0000256" key="7">
    <source>
        <dbReference type="NCBIfam" id="TIGR00209"/>
    </source>
</evidence>
<dbReference type="AlphaFoldDB" id="A0A2M6WXB6"/>
<feature type="binding site" evidence="9">
    <location>
        <position position="65"/>
    </location>
    <ligand>
        <name>Zn(2+)</name>
        <dbReference type="ChEBI" id="CHEBI:29105"/>
    </ligand>
</feature>
<evidence type="ECO:0000313" key="12">
    <source>
        <dbReference type="EMBL" id="PIT97444.1"/>
    </source>
</evidence>
<evidence type="ECO:0000256" key="4">
    <source>
        <dbReference type="ARBA" id="ARBA00022723"/>
    </source>
</evidence>
<keyword evidence="4 9" id="KW-0479">Metal-binding</keyword>
<keyword evidence="5 9" id="KW-0862">Zinc</keyword>
<dbReference type="EMBL" id="PEZV01000010">
    <property type="protein sequence ID" value="PIT97444.1"/>
    <property type="molecule type" value="Genomic_DNA"/>
</dbReference>
<dbReference type="GO" id="GO:0008108">
    <property type="term" value="F:UDP-glucose:hexose-1-phosphate uridylyltransferase activity"/>
    <property type="evidence" value="ECO:0007669"/>
    <property type="project" value="UniProtKB-UniRule"/>
</dbReference>
<dbReference type="Gene3D" id="3.30.428.10">
    <property type="entry name" value="HIT-like"/>
    <property type="match status" value="2"/>
</dbReference>
<evidence type="ECO:0000256" key="3">
    <source>
        <dbReference type="ARBA" id="ARBA00022695"/>
    </source>
</evidence>
<comment type="similarity">
    <text evidence="1">Belongs to the galactose-1-phosphate uridylyltransferase type 1 family.</text>
</comment>
<keyword evidence="6" id="KW-0119">Carbohydrate metabolism</keyword>
<protein>
    <recommendedName>
        <fullName evidence="7">Galactose-1-phosphate uridylyltransferase</fullName>
        <ecNumber evidence="7">2.7.7.12</ecNumber>
    </recommendedName>
</protein>
<dbReference type="PIRSF" id="PIRSF000808">
    <property type="entry name" value="GalT"/>
    <property type="match status" value="1"/>
</dbReference>
<feature type="binding site" evidence="9">
    <location>
        <position position="182"/>
    </location>
    <ligand>
        <name>Zn(2+)</name>
        <dbReference type="ChEBI" id="CHEBI:29105"/>
    </ligand>
</feature>
<dbReference type="InterPro" id="IPR001937">
    <property type="entry name" value="GalP_UDPtransf1"/>
</dbReference>
<feature type="binding site" evidence="9">
    <location>
        <position position="62"/>
    </location>
    <ligand>
        <name>Zn(2+)</name>
        <dbReference type="ChEBI" id="CHEBI:29105"/>
    </ligand>
</feature>
<dbReference type="NCBIfam" id="TIGR00209">
    <property type="entry name" value="galT_1"/>
    <property type="match status" value="1"/>
</dbReference>
<dbReference type="Proteomes" id="UP000228596">
    <property type="component" value="Unassembled WGS sequence"/>
</dbReference>
<reference evidence="13" key="1">
    <citation type="submission" date="2017-09" db="EMBL/GenBank/DDBJ databases">
        <title>Depth-based differentiation of microbial function through sediment-hosted aquifers and enrichment of novel symbionts in the deep terrestrial subsurface.</title>
        <authorList>
            <person name="Probst A.J."/>
            <person name="Ladd B."/>
            <person name="Jarett J.K."/>
            <person name="Geller-Mcgrath D.E."/>
            <person name="Sieber C.M.K."/>
            <person name="Emerson J.B."/>
            <person name="Anantharaman K."/>
            <person name="Thomas B.C."/>
            <person name="Malmstrom R."/>
            <person name="Stieglmeier M."/>
            <person name="Klingl A."/>
            <person name="Woyke T."/>
            <person name="Ryan C.M."/>
            <person name="Banfield J.F."/>
        </authorList>
    </citation>
    <scope>NUCLEOTIDE SEQUENCE [LARGE SCALE GENOMIC DNA]</scope>
</reference>
<evidence type="ECO:0000256" key="1">
    <source>
        <dbReference type="ARBA" id="ARBA00010951"/>
    </source>
</evidence>